<sequence length="246" mass="28905">MLSIIICEDNDIQRKAIEAIINKKIQDSNLDLFISLSTNTPEVVIEHVEASRGVTYIYFLDVELGESINGIELARKIRRFDPKGYIVFITSHSELTLLTFQYKVQAMDYIVKYDSKDMKERIAECIDAAYNDYKNYKITDANMLPINIGNRIIYFNMDDILFFETTNKDHRIRIHTCEEQLEFYGTLKDIEKIVSDYYYKPHRSYLVNTKKIKSIDKDRLIIHMINGEECYIASRYLRGLLNLCSM</sequence>
<gene>
    <name evidence="10" type="ORF">ACJDUG_16040</name>
</gene>
<dbReference type="RefSeq" id="WP_406770893.1">
    <property type="nucleotide sequence ID" value="NZ_JBJHZZ010000018.1"/>
</dbReference>
<evidence type="ECO:0000259" key="9">
    <source>
        <dbReference type="PROSITE" id="PS50930"/>
    </source>
</evidence>
<dbReference type="Pfam" id="PF00072">
    <property type="entry name" value="Response_reg"/>
    <property type="match status" value="1"/>
</dbReference>
<keyword evidence="11" id="KW-1185">Reference proteome</keyword>
<evidence type="ECO:0000256" key="6">
    <source>
        <dbReference type="ARBA" id="ARBA00037164"/>
    </source>
</evidence>
<dbReference type="PANTHER" id="PTHR37299:SF3">
    <property type="entry name" value="STAGE 0 SPORULATION PROTEIN A HOMOLOG"/>
    <property type="match status" value="1"/>
</dbReference>
<evidence type="ECO:0000256" key="3">
    <source>
        <dbReference type="ARBA" id="ARBA00023012"/>
    </source>
</evidence>
<dbReference type="InterPro" id="IPR011006">
    <property type="entry name" value="CheY-like_superfamily"/>
</dbReference>
<evidence type="ECO:0000259" key="8">
    <source>
        <dbReference type="PROSITE" id="PS50110"/>
    </source>
</evidence>
<dbReference type="SMART" id="SM00448">
    <property type="entry name" value="REC"/>
    <property type="match status" value="1"/>
</dbReference>
<dbReference type="SUPFAM" id="SSF52172">
    <property type="entry name" value="CheY-like"/>
    <property type="match status" value="1"/>
</dbReference>
<evidence type="ECO:0000256" key="4">
    <source>
        <dbReference type="ARBA" id="ARBA00023159"/>
    </source>
</evidence>
<comment type="caution">
    <text evidence="10">The sequence shown here is derived from an EMBL/GenBank/DDBJ whole genome shotgun (WGS) entry which is preliminary data.</text>
</comment>
<keyword evidence="7" id="KW-0597">Phosphoprotein</keyword>
<dbReference type="Pfam" id="PF04397">
    <property type="entry name" value="LytTR"/>
    <property type="match status" value="1"/>
</dbReference>
<dbReference type="PROSITE" id="PS50110">
    <property type="entry name" value="RESPONSE_REGULATORY"/>
    <property type="match status" value="1"/>
</dbReference>
<evidence type="ECO:0000313" key="11">
    <source>
        <dbReference type="Proteomes" id="UP001623591"/>
    </source>
</evidence>
<dbReference type="Gene3D" id="2.40.50.1020">
    <property type="entry name" value="LytTr DNA-binding domain"/>
    <property type="match status" value="1"/>
</dbReference>
<protein>
    <recommendedName>
        <fullName evidence="1">Stage 0 sporulation protein A homolog</fullName>
    </recommendedName>
</protein>
<name>A0ABW8T975_9CLOT</name>
<feature type="domain" description="HTH LytTR-type" evidence="9">
    <location>
        <begin position="144"/>
        <end position="246"/>
    </location>
</feature>
<dbReference type="InterPro" id="IPR001789">
    <property type="entry name" value="Sig_transdc_resp-reg_receiver"/>
</dbReference>
<dbReference type="EMBL" id="JBJHZZ010000018">
    <property type="protein sequence ID" value="MFL0248460.1"/>
    <property type="molecule type" value="Genomic_DNA"/>
</dbReference>
<proteinExistence type="predicted"/>
<dbReference type="Proteomes" id="UP001623591">
    <property type="component" value="Unassembled WGS sequence"/>
</dbReference>
<evidence type="ECO:0000256" key="7">
    <source>
        <dbReference type="PROSITE-ProRule" id="PRU00169"/>
    </source>
</evidence>
<dbReference type="PANTHER" id="PTHR37299">
    <property type="entry name" value="TRANSCRIPTIONAL REGULATOR-RELATED"/>
    <property type="match status" value="1"/>
</dbReference>
<evidence type="ECO:0000313" key="10">
    <source>
        <dbReference type="EMBL" id="MFL0248460.1"/>
    </source>
</evidence>
<dbReference type="Gene3D" id="3.40.50.2300">
    <property type="match status" value="1"/>
</dbReference>
<keyword evidence="4" id="KW-0010">Activator</keyword>
<keyword evidence="3" id="KW-0902">Two-component regulatory system</keyword>
<feature type="domain" description="Response regulatory" evidence="8">
    <location>
        <begin position="3"/>
        <end position="127"/>
    </location>
</feature>
<dbReference type="InterPro" id="IPR007492">
    <property type="entry name" value="LytTR_DNA-bd_dom"/>
</dbReference>
<feature type="modified residue" description="4-aspartylphosphate" evidence="7">
    <location>
        <position position="61"/>
    </location>
</feature>
<evidence type="ECO:0000256" key="1">
    <source>
        <dbReference type="ARBA" id="ARBA00018672"/>
    </source>
</evidence>
<keyword evidence="2" id="KW-0963">Cytoplasm</keyword>
<evidence type="ECO:0000256" key="2">
    <source>
        <dbReference type="ARBA" id="ARBA00022490"/>
    </source>
</evidence>
<comment type="function">
    <text evidence="6">Required for high-level post-exponential phase expression of a series of secreted proteins.</text>
</comment>
<reference evidence="10 11" key="1">
    <citation type="submission" date="2024-11" db="EMBL/GenBank/DDBJ databases">
        <authorList>
            <person name="Heng Y.C."/>
            <person name="Lim A.C.H."/>
            <person name="Lee J.K.Y."/>
            <person name="Kittelmann S."/>
        </authorList>
    </citation>
    <scope>NUCLEOTIDE SEQUENCE [LARGE SCALE GENOMIC DNA]</scope>
    <source>
        <strain evidence="10 11">WILCCON 0185</strain>
    </source>
</reference>
<comment type="function">
    <text evidence="5">May play the central regulatory role in sporulation. It may be an element of the effector pathway responsible for the activation of sporulation genes in response to nutritional stress. Spo0A may act in concert with spo0H (a sigma factor) to control the expression of some genes that are critical to the sporulation process.</text>
</comment>
<dbReference type="PROSITE" id="PS50930">
    <property type="entry name" value="HTH_LYTTR"/>
    <property type="match status" value="1"/>
</dbReference>
<dbReference type="InterPro" id="IPR046947">
    <property type="entry name" value="LytR-like"/>
</dbReference>
<organism evidence="10 11">
    <name type="scientific">Candidatus Clostridium stratigraminis</name>
    <dbReference type="NCBI Taxonomy" id="3381661"/>
    <lineage>
        <taxon>Bacteria</taxon>
        <taxon>Bacillati</taxon>
        <taxon>Bacillota</taxon>
        <taxon>Clostridia</taxon>
        <taxon>Eubacteriales</taxon>
        <taxon>Clostridiaceae</taxon>
        <taxon>Clostridium</taxon>
    </lineage>
</organism>
<accession>A0ABW8T975</accession>
<evidence type="ECO:0000256" key="5">
    <source>
        <dbReference type="ARBA" id="ARBA00024867"/>
    </source>
</evidence>
<dbReference type="SMART" id="SM00850">
    <property type="entry name" value="LytTR"/>
    <property type="match status" value="1"/>
</dbReference>